<dbReference type="Proteomes" id="UP000176944">
    <property type="component" value="Chromosome"/>
</dbReference>
<evidence type="ECO:0000313" key="3">
    <source>
        <dbReference type="EMBL" id="AOY79018.1"/>
    </source>
</evidence>
<keyword evidence="2" id="KW-0813">Transport</keyword>
<dbReference type="PANTHER" id="PTHR43337:SF1">
    <property type="entry name" value="XANTHINE_URACIL PERMEASE C887.17-RELATED"/>
    <property type="match status" value="1"/>
</dbReference>
<proteinExistence type="predicted"/>
<evidence type="ECO:0000256" key="2">
    <source>
        <dbReference type="ARBA" id="ARBA00022448"/>
    </source>
</evidence>
<dbReference type="GO" id="GO:0005886">
    <property type="term" value="C:plasma membrane"/>
    <property type="evidence" value="ECO:0007669"/>
    <property type="project" value="TreeGrafter"/>
</dbReference>
<evidence type="ECO:0000256" key="1">
    <source>
        <dbReference type="ARBA" id="ARBA00004127"/>
    </source>
</evidence>
<dbReference type="PANTHER" id="PTHR43337">
    <property type="entry name" value="XANTHINE/URACIL PERMEASE C887.17-RELATED"/>
    <property type="match status" value="1"/>
</dbReference>
<accession>A0A1D9FUF6</accession>
<dbReference type="GO" id="GO:0005345">
    <property type="term" value="F:purine nucleobase transmembrane transporter activity"/>
    <property type="evidence" value="ECO:0007669"/>
    <property type="project" value="TreeGrafter"/>
</dbReference>
<dbReference type="GO" id="GO:0012505">
    <property type="term" value="C:endomembrane system"/>
    <property type="evidence" value="ECO:0007669"/>
    <property type="project" value="UniProtKB-SubCell"/>
</dbReference>
<dbReference type="EMBL" id="CP017708">
    <property type="protein sequence ID" value="AOY79018.1"/>
    <property type="molecule type" value="Genomic_DNA"/>
</dbReference>
<sequence length="79" mass="9076">MSPESDPLNQQRSVVEDTNAMFLWNRFANAKFFQFHQHQAKLSTEILAGITTFVTMAYILVVNPDILSNAIFLQQPKDF</sequence>
<evidence type="ECO:0000313" key="4">
    <source>
        <dbReference type="Proteomes" id="UP000176944"/>
    </source>
</evidence>
<name>A0A1D9FUF6_MOOP1</name>
<organism evidence="3 4">
    <name type="scientific">Moorena producens (strain JHB)</name>
    <dbReference type="NCBI Taxonomy" id="1454205"/>
    <lineage>
        <taxon>Bacteria</taxon>
        <taxon>Bacillati</taxon>
        <taxon>Cyanobacteriota</taxon>
        <taxon>Cyanophyceae</taxon>
        <taxon>Coleofasciculales</taxon>
        <taxon>Coleofasciculaceae</taxon>
        <taxon>Moorena</taxon>
    </lineage>
</organism>
<dbReference type="AlphaFoldDB" id="A0A1D9FUF6"/>
<dbReference type="InterPro" id="IPR045018">
    <property type="entry name" value="Azg-like"/>
</dbReference>
<comment type="subcellular location">
    <subcellularLocation>
        <location evidence="1">Endomembrane system</location>
        <topology evidence="1">Multi-pass membrane protein</topology>
    </subcellularLocation>
</comment>
<protein>
    <submittedName>
        <fullName evidence="3">Uncharacterized protein</fullName>
    </submittedName>
</protein>
<gene>
    <name evidence="3" type="ORF">BJP36_02945</name>
</gene>
<reference evidence="4" key="1">
    <citation type="submission" date="2016-10" db="EMBL/GenBank/DDBJ databases">
        <title>Comparative genomics uncovers the prolific and rare metabolic potential of the cyanobacterial genus Moorea.</title>
        <authorList>
            <person name="Leao T."/>
            <person name="Castelao G."/>
            <person name="Korobeynikov A."/>
            <person name="Monroe E.A."/>
            <person name="Podell S."/>
            <person name="Glukhov E."/>
            <person name="Allen E."/>
            <person name="Gerwick W.H."/>
            <person name="Gerwick L."/>
        </authorList>
    </citation>
    <scope>NUCLEOTIDE SEQUENCE [LARGE SCALE GENOMIC DNA]</scope>
    <source>
        <strain evidence="4">JHB</strain>
    </source>
</reference>